<comment type="similarity">
    <text evidence="3">Belongs to the peptidase S51 family.</text>
</comment>
<dbReference type="SUPFAM" id="SSF52317">
    <property type="entry name" value="Class I glutamine amidotransferase-like"/>
    <property type="match status" value="1"/>
</dbReference>
<comment type="catalytic activity">
    <reaction evidence="1">
        <text>[L-4-(L-arginin-2-N-yl)aspartate](n) + H2O = [L-4-(L-arginin-2-N-yl)aspartate](n-1) + L-4-(L-arginin-2-N-yl)aspartate</text>
        <dbReference type="Rhea" id="RHEA:12845"/>
        <dbReference type="Rhea" id="RHEA-COMP:13728"/>
        <dbReference type="Rhea" id="RHEA-COMP:13734"/>
        <dbReference type="ChEBI" id="CHEBI:15377"/>
        <dbReference type="ChEBI" id="CHEBI:137986"/>
        <dbReference type="ChEBI" id="CHEBI:137991"/>
        <dbReference type="EC" id="3.4.15.6"/>
    </reaction>
</comment>
<keyword evidence="8" id="KW-0720">Serine protease</keyword>
<evidence type="ECO:0000313" key="9">
    <source>
        <dbReference type="EMBL" id="MFB2879298.1"/>
    </source>
</evidence>
<dbReference type="NCBIfam" id="TIGR02069">
    <property type="entry name" value="cyanophycinase"/>
    <property type="match status" value="1"/>
</dbReference>
<dbReference type="InterPro" id="IPR011811">
    <property type="entry name" value="Peptidase_S51_cyanophycinase"/>
</dbReference>
<accession>A0ABV4XAX6</accession>
<comment type="function">
    <text evidence="2">Exopeptidase that catalyzes the hydrolytic cleavage of multi-L-arginyl-poly-L-aspartic acid (cyanophycin; a water-insoluble reserve polymer) into aspartate-arginine dipeptides.</text>
</comment>
<evidence type="ECO:0000256" key="8">
    <source>
        <dbReference type="ARBA" id="ARBA00022825"/>
    </source>
</evidence>
<reference evidence="9 10" key="1">
    <citation type="submission" date="2024-09" db="EMBL/GenBank/DDBJ databases">
        <title>Floridaenema gen nov. (Aerosakkonemataceae, Aerosakkonematales ord. nov., Cyanobacteria) from benthic tropical and subtropical fresh waters, with the description of four new species.</title>
        <authorList>
            <person name="Moretto J.A."/>
            <person name="Berthold D.E."/>
            <person name="Lefler F.W."/>
            <person name="Huang I.-S."/>
            <person name="Laughinghouse H. IV."/>
        </authorList>
    </citation>
    <scope>NUCLEOTIDE SEQUENCE [LARGE SCALE GENOMIC DNA]</scope>
    <source>
        <strain evidence="9 10">BLCC-F46</strain>
    </source>
</reference>
<dbReference type="Gene3D" id="3.40.50.880">
    <property type="match status" value="1"/>
</dbReference>
<evidence type="ECO:0000256" key="3">
    <source>
        <dbReference type="ARBA" id="ARBA00006534"/>
    </source>
</evidence>
<evidence type="ECO:0000256" key="2">
    <source>
        <dbReference type="ARBA" id="ARBA00002039"/>
    </source>
</evidence>
<protein>
    <recommendedName>
        <fullName evidence="5">Cyanophycinase</fullName>
        <ecNumber evidence="4">3.4.15.6</ecNumber>
    </recommendedName>
</protein>
<evidence type="ECO:0000256" key="1">
    <source>
        <dbReference type="ARBA" id="ARBA00001092"/>
    </source>
</evidence>
<keyword evidence="10" id="KW-1185">Reference proteome</keyword>
<keyword evidence="6" id="KW-0645">Protease</keyword>
<dbReference type="PANTHER" id="PTHR36175:SF1">
    <property type="entry name" value="CYANOPHYCINASE"/>
    <property type="match status" value="1"/>
</dbReference>
<name>A0ABV4XAX6_9CYAN</name>
<proteinExistence type="inferred from homology"/>
<dbReference type="GO" id="GO:0008241">
    <property type="term" value="F:peptidyl-dipeptidase activity"/>
    <property type="evidence" value="ECO:0007669"/>
    <property type="project" value="UniProtKB-EC"/>
</dbReference>
<keyword evidence="7 9" id="KW-0378">Hydrolase</keyword>
<keyword evidence="9" id="KW-0121">Carboxypeptidase</keyword>
<comment type="caution">
    <text evidence="9">The sequence shown here is derived from an EMBL/GenBank/DDBJ whole genome shotgun (WGS) entry which is preliminary data.</text>
</comment>
<evidence type="ECO:0000256" key="5">
    <source>
        <dbReference type="ARBA" id="ARBA00015719"/>
    </source>
</evidence>
<dbReference type="Proteomes" id="UP001576774">
    <property type="component" value="Unassembled WGS sequence"/>
</dbReference>
<sequence>MNKRSWLVLVIFAIAVLIRVIPLSLANNKETATTVKSSPLPSPSLVIAGGNLRYDNAEVFQKIIQLAGGKGARIAVLPTASGNPIKNGNYSVEALKKYGAQPILFPVAIENIDVDYQEAVNDSTLIKKVETCKGVYFTGGSQERITQALYTKTGEKTPLLDAIWKIYKKGGVIAGTSAGAAIMSDTMFRDASNVLSVLKNGVTEGKEIDKGLGFIGKDIFIDQHFFIRGRFARSLVVMKKKGYNLGIGVDENTALVVKNNIAEVIGYKGALVMDLSAATTNPSIKEFNIKNVKLTYLDRGDKFNLQTKEVIVHPLKLAGTKVEPNNPSYQPHFNHQKLYPDILANSTLVDLMSNFVDNEQKEVIGLAFTNVPEDEKPELGFEFKFRKGADTRGYFTSAFGSEDYTVMNIYLDVTPIRMTDKLYEYIRLEA</sequence>
<dbReference type="EC" id="3.4.15.6" evidence="4"/>
<dbReference type="GO" id="GO:0004180">
    <property type="term" value="F:carboxypeptidase activity"/>
    <property type="evidence" value="ECO:0007669"/>
    <property type="project" value="UniProtKB-KW"/>
</dbReference>
<evidence type="ECO:0000256" key="6">
    <source>
        <dbReference type="ARBA" id="ARBA00022670"/>
    </source>
</evidence>
<dbReference type="InterPro" id="IPR005320">
    <property type="entry name" value="Peptidase_S51"/>
</dbReference>
<evidence type="ECO:0000256" key="4">
    <source>
        <dbReference type="ARBA" id="ARBA00013115"/>
    </source>
</evidence>
<dbReference type="EMBL" id="JBHFNQ010000161">
    <property type="protein sequence ID" value="MFB2879298.1"/>
    <property type="molecule type" value="Genomic_DNA"/>
</dbReference>
<dbReference type="Pfam" id="PF03575">
    <property type="entry name" value="Peptidase_S51"/>
    <property type="match status" value="1"/>
</dbReference>
<gene>
    <name evidence="9" type="ORF">ACE1CC_20785</name>
</gene>
<evidence type="ECO:0000313" key="10">
    <source>
        <dbReference type="Proteomes" id="UP001576774"/>
    </source>
</evidence>
<dbReference type="CDD" id="cd03145">
    <property type="entry name" value="GAT1_cyanophycinase"/>
    <property type="match status" value="1"/>
</dbReference>
<dbReference type="PANTHER" id="PTHR36175">
    <property type="entry name" value="CYANOPHYCINASE"/>
    <property type="match status" value="1"/>
</dbReference>
<organism evidence="9 10">
    <name type="scientific">Floridaenema aerugineum BLCC-F46</name>
    <dbReference type="NCBI Taxonomy" id="3153654"/>
    <lineage>
        <taxon>Bacteria</taxon>
        <taxon>Bacillati</taxon>
        <taxon>Cyanobacteriota</taxon>
        <taxon>Cyanophyceae</taxon>
        <taxon>Oscillatoriophycideae</taxon>
        <taxon>Aerosakkonematales</taxon>
        <taxon>Aerosakkonemataceae</taxon>
        <taxon>Floridanema</taxon>
        <taxon>Floridanema aerugineum</taxon>
    </lineage>
</organism>
<dbReference type="InterPro" id="IPR029062">
    <property type="entry name" value="Class_I_gatase-like"/>
</dbReference>
<dbReference type="RefSeq" id="WP_413272341.1">
    <property type="nucleotide sequence ID" value="NZ_JBHFNQ010000161.1"/>
</dbReference>
<evidence type="ECO:0000256" key="7">
    <source>
        <dbReference type="ARBA" id="ARBA00022801"/>
    </source>
</evidence>